<organism evidence="1">
    <name type="scientific">uncultured Caudovirales phage</name>
    <dbReference type="NCBI Taxonomy" id="2100421"/>
    <lineage>
        <taxon>Viruses</taxon>
        <taxon>Duplodnaviria</taxon>
        <taxon>Heunggongvirae</taxon>
        <taxon>Uroviricota</taxon>
        <taxon>Caudoviricetes</taxon>
        <taxon>Peduoviridae</taxon>
        <taxon>Maltschvirus</taxon>
        <taxon>Maltschvirus maltsch</taxon>
    </lineage>
</organism>
<dbReference type="EMBL" id="LR796154">
    <property type="protein sequence ID" value="CAB4121787.1"/>
    <property type="molecule type" value="Genomic_DNA"/>
</dbReference>
<gene>
    <name evidence="1" type="ORF">UFOVP17_8</name>
</gene>
<accession>A0A6J5KLJ1</accession>
<evidence type="ECO:0000313" key="1">
    <source>
        <dbReference type="EMBL" id="CAB4121787.1"/>
    </source>
</evidence>
<protein>
    <submittedName>
        <fullName evidence="1">Uncharacterized protein</fullName>
    </submittedName>
</protein>
<sequence length="74" mass="8216">MPLETVKINGIILDVYFTHTAEKDPFGTGDSPTLHNVELIAVETPTDTINLIPILCDSIIEKIEEEIFSIVQGY</sequence>
<proteinExistence type="predicted"/>
<name>A0A6J5KLJ1_9CAUD</name>
<reference evidence="1" key="1">
    <citation type="submission" date="2020-04" db="EMBL/GenBank/DDBJ databases">
        <authorList>
            <person name="Chiriac C."/>
            <person name="Salcher M."/>
            <person name="Ghai R."/>
            <person name="Kavagutti S V."/>
        </authorList>
    </citation>
    <scope>NUCLEOTIDE SEQUENCE</scope>
</reference>